<evidence type="ECO:0000256" key="10">
    <source>
        <dbReference type="SAM" id="MobiDB-lite"/>
    </source>
</evidence>
<dbReference type="FunFam" id="2.30.22.10:FF:000002">
    <property type="entry name" value="GrpE protein homolog"/>
    <property type="match status" value="1"/>
</dbReference>
<keyword evidence="5 7" id="KW-0143">Chaperone</keyword>
<dbReference type="Gene3D" id="3.90.20.20">
    <property type="match status" value="1"/>
</dbReference>
<dbReference type="GO" id="GO:0030150">
    <property type="term" value="P:protein import into mitochondrial matrix"/>
    <property type="evidence" value="ECO:0007669"/>
    <property type="project" value="TreeGrafter"/>
</dbReference>
<comment type="similarity">
    <text evidence="2 8">Belongs to the GrpE family.</text>
</comment>
<dbReference type="HAMAP" id="MF_01151">
    <property type="entry name" value="GrpE"/>
    <property type="match status" value="1"/>
</dbReference>
<dbReference type="InterPro" id="IPR013805">
    <property type="entry name" value="GrpE_CC"/>
</dbReference>
<proteinExistence type="evidence at transcript level"/>
<evidence type="ECO:0000256" key="6">
    <source>
        <dbReference type="ARBA" id="ARBA00045572"/>
    </source>
</evidence>
<evidence type="ECO:0000256" key="8">
    <source>
        <dbReference type="RuleBase" id="RU004478"/>
    </source>
</evidence>
<evidence type="ECO:0000256" key="2">
    <source>
        <dbReference type="ARBA" id="ARBA00009054"/>
    </source>
</evidence>
<name>A0A023F901_TRIIF</name>
<dbReference type="GO" id="GO:0006457">
    <property type="term" value="P:protein folding"/>
    <property type="evidence" value="ECO:0007669"/>
    <property type="project" value="InterPro"/>
</dbReference>
<evidence type="ECO:0000256" key="5">
    <source>
        <dbReference type="ARBA" id="ARBA00023186"/>
    </source>
</evidence>
<dbReference type="SUPFAM" id="SSF51064">
    <property type="entry name" value="Head domain of nucleotide exchange factor GrpE"/>
    <property type="match status" value="1"/>
</dbReference>
<dbReference type="InterPro" id="IPR009012">
    <property type="entry name" value="GrpE_head"/>
</dbReference>
<evidence type="ECO:0000256" key="7">
    <source>
        <dbReference type="RuleBase" id="RU000640"/>
    </source>
</evidence>
<dbReference type="PANTHER" id="PTHR21237:SF23">
    <property type="entry name" value="GRPE PROTEIN HOMOLOG, MITOCHONDRIAL"/>
    <property type="match status" value="1"/>
</dbReference>
<dbReference type="InterPro" id="IPR000740">
    <property type="entry name" value="GrpE"/>
</dbReference>
<comment type="function">
    <text evidence="6">Essential component of the PAM complex, a complex required for the translocation of transit peptide-containing proteins from the inner membrane into the mitochondrial matrix in an ATP-dependent manner. Seems to control the nucleotide-dependent binding of mitochondrial HSP70 to substrate proteins.</text>
</comment>
<feature type="compositionally biased region" description="Basic and acidic residues" evidence="10">
    <location>
        <begin position="47"/>
        <end position="71"/>
    </location>
</feature>
<dbReference type="PROSITE" id="PS01071">
    <property type="entry name" value="GRPE"/>
    <property type="match status" value="1"/>
</dbReference>
<dbReference type="GO" id="GO:0001405">
    <property type="term" value="C:PAM complex, Tim23 associated import motor"/>
    <property type="evidence" value="ECO:0007669"/>
    <property type="project" value="TreeGrafter"/>
</dbReference>
<evidence type="ECO:0000313" key="11">
    <source>
        <dbReference type="EMBL" id="JAC17439.1"/>
    </source>
</evidence>
<evidence type="ECO:0000256" key="3">
    <source>
        <dbReference type="ARBA" id="ARBA00022946"/>
    </source>
</evidence>
<dbReference type="PANTHER" id="PTHR21237">
    <property type="entry name" value="GRPE PROTEIN"/>
    <property type="match status" value="1"/>
</dbReference>
<keyword evidence="4 7" id="KW-0496">Mitochondrion</keyword>
<dbReference type="PRINTS" id="PR00773">
    <property type="entry name" value="GRPEPROTEIN"/>
</dbReference>
<feature type="coiled-coil region" evidence="9">
    <location>
        <begin position="75"/>
        <end position="113"/>
    </location>
</feature>
<sequence length="234" mass="26569">MSSLSTCLWLGRFAVETKASFTKSFASKLQNYRALTSINGSKYSTIPEDKKPETKLGEEESEKESKSKIDPEKQLEELNNLYQEANRHRDELNDKYKRALADSDNMRKRLMKQIEEAKIYGIQSFCKDLLEVADVLGKATECVPKEEIKDSNPHLKNLFEGLTMTEAELHKVFKRHGLVQLNPLNEKFDPNMHEALFQQEVEGKVAGTVVVVSKIGYKLHDRVVRPALVGVAKG</sequence>
<dbReference type="GO" id="GO:0042803">
    <property type="term" value="F:protein homodimerization activity"/>
    <property type="evidence" value="ECO:0007669"/>
    <property type="project" value="InterPro"/>
</dbReference>
<evidence type="ECO:0000256" key="1">
    <source>
        <dbReference type="ARBA" id="ARBA00004305"/>
    </source>
</evidence>
<dbReference type="FunFam" id="3.90.20.20:FF:000003">
    <property type="entry name" value="GrpE protein homolog"/>
    <property type="match status" value="1"/>
</dbReference>
<evidence type="ECO:0000256" key="4">
    <source>
        <dbReference type="ARBA" id="ARBA00023128"/>
    </source>
</evidence>
<accession>A0A023F901</accession>
<dbReference type="SUPFAM" id="SSF58014">
    <property type="entry name" value="Coiled-coil domain of nucleotide exchange factor GrpE"/>
    <property type="match status" value="1"/>
</dbReference>
<dbReference type="Gene3D" id="2.30.22.10">
    <property type="entry name" value="Head domain of nucleotide exchange factor GrpE"/>
    <property type="match status" value="1"/>
</dbReference>
<dbReference type="CDD" id="cd00446">
    <property type="entry name" value="GrpE"/>
    <property type="match status" value="1"/>
</dbReference>
<keyword evidence="9" id="KW-0175">Coiled coil</keyword>
<reference evidence="11" key="1">
    <citation type="journal article" date="2014" name="PLoS Negl. Trop. Dis.">
        <title>An updated insight into the Sialotranscriptome of Triatoma infestans: developmental stage and geographic variations.</title>
        <authorList>
            <person name="Schwarz A."/>
            <person name="Medrano-Mercado N."/>
            <person name="Schaub G.A."/>
            <person name="Struchiner C.J."/>
            <person name="Bargues M.D."/>
            <person name="Levy M.Z."/>
            <person name="Ribeiro J.M."/>
        </authorList>
    </citation>
    <scope>NUCLEOTIDE SEQUENCE</scope>
    <source>
        <strain evidence="11">Chile</strain>
        <tissue evidence="11">Salivary glands</tissue>
    </source>
</reference>
<protein>
    <recommendedName>
        <fullName evidence="7">GrpE protein homolog</fullName>
    </recommendedName>
</protein>
<organism evidence="11">
    <name type="scientific">Triatoma infestans</name>
    <name type="common">Assassin bug</name>
    <dbReference type="NCBI Taxonomy" id="30076"/>
    <lineage>
        <taxon>Eukaryota</taxon>
        <taxon>Metazoa</taxon>
        <taxon>Ecdysozoa</taxon>
        <taxon>Arthropoda</taxon>
        <taxon>Hexapoda</taxon>
        <taxon>Insecta</taxon>
        <taxon>Pterygota</taxon>
        <taxon>Neoptera</taxon>
        <taxon>Paraneoptera</taxon>
        <taxon>Hemiptera</taxon>
        <taxon>Heteroptera</taxon>
        <taxon>Panheteroptera</taxon>
        <taxon>Cimicomorpha</taxon>
        <taxon>Reduviidae</taxon>
        <taxon>Triatominae</taxon>
        <taxon>Triatoma</taxon>
    </lineage>
</organism>
<evidence type="ECO:0000256" key="9">
    <source>
        <dbReference type="SAM" id="Coils"/>
    </source>
</evidence>
<dbReference type="GO" id="GO:0000774">
    <property type="term" value="F:adenyl-nucleotide exchange factor activity"/>
    <property type="evidence" value="ECO:0007669"/>
    <property type="project" value="InterPro"/>
</dbReference>
<dbReference type="GO" id="GO:0051082">
    <property type="term" value="F:unfolded protein binding"/>
    <property type="evidence" value="ECO:0007669"/>
    <property type="project" value="TreeGrafter"/>
</dbReference>
<dbReference type="Pfam" id="PF01025">
    <property type="entry name" value="GrpE"/>
    <property type="match status" value="1"/>
</dbReference>
<keyword evidence="3" id="KW-0809">Transit peptide</keyword>
<dbReference type="EMBL" id="GBBI01001273">
    <property type="protein sequence ID" value="JAC17439.1"/>
    <property type="molecule type" value="mRNA"/>
</dbReference>
<feature type="region of interest" description="Disordered" evidence="10">
    <location>
        <begin position="42"/>
        <end position="71"/>
    </location>
</feature>
<comment type="subcellular location">
    <subcellularLocation>
        <location evidence="1 7">Mitochondrion matrix</location>
    </subcellularLocation>
</comment>
<dbReference type="GO" id="GO:0051087">
    <property type="term" value="F:protein-folding chaperone binding"/>
    <property type="evidence" value="ECO:0007669"/>
    <property type="project" value="InterPro"/>
</dbReference>
<dbReference type="AlphaFoldDB" id="A0A023F901"/>